<dbReference type="EnsemblPlants" id="Bo4g182920.1">
    <property type="protein sequence ID" value="Bo4g182920.1"/>
    <property type="gene ID" value="Bo4g182920"/>
</dbReference>
<keyword evidence="2" id="KW-1185">Reference proteome</keyword>
<evidence type="ECO:0000313" key="2">
    <source>
        <dbReference type="Proteomes" id="UP000032141"/>
    </source>
</evidence>
<reference evidence="1" key="2">
    <citation type="submission" date="2015-03" db="UniProtKB">
        <authorList>
            <consortium name="EnsemblPlants"/>
        </authorList>
    </citation>
    <scope>IDENTIFICATION</scope>
</reference>
<dbReference type="AlphaFoldDB" id="A0A0D3C474"/>
<name>A0A0D3C474_BRAOL</name>
<reference evidence="1 2" key="1">
    <citation type="journal article" date="2014" name="Genome Biol.">
        <title>Transcriptome and methylome profiling reveals relics of genome dominance in the mesopolyploid Brassica oleracea.</title>
        <authorList>
            <person name="Parkin I.A."/>
            <person name="Koh C."/>
            <person name="Tang H."/>
            <person name="Robinson S.J."/>
            <person name="Kagale S."/>
            <person name="Clarke W.E."/>
            <person name="Town C.D."/>
            <person name="Nixon J."/>
            <person name="Krishnakumar V."/>
            <person name="Bidwell S.L."/>
            <person name="Denoeud F."/>
            <person name="Belcram H."/>
            <person name="Links M.G."/>
            <person name="Just J."/>
            <person name="Clarke C."/>
            <person name="Bender T."/>
            <person name="Huebert T."/>
            <person name="Mason A.S."/>
            <person name="Pires J.C."/>
            <person name="Barker G."/>
            <person name="Moore J."/>
            <person name="Walley P.G."/>
            <person name="Manoli S."/>
            <person name="Batley J."/>
            <person name="Edwards D."/>
            <person name="Nelson M.N."/>
            <person name="Wang X."/>
            <person name="Paterson A.H."/>
            <person name="King G."/>
            <person name="Bancroft I."/>
            <person name="Chalhoub B."/>
            <person name="Sharpe A.G."/>
        </authorList>
    </citation>
    <scope>NUCLEOTIDE SEQUENCE</scope>
    <source>
        <strain evidence="1 2">cv. TO1000</strain>
    </source>
</reference>
<evidence type="ECO:0000313" key="1">
    <source>
        <dbReference type="EnsemblPlants" id="Bo4g182920.1"/>
    </source>
</evidence>
<protein>
    <submittedName>
        <fullName evidence="1">Uncharacterized protein</fullName>
    </submittedName>
</protein>
<organism evidence="1 2">
    <name type="scientific">Brassica oleracea var. oleracea</name>
    <dbReference type="NCBI Taxonomy" id="109376"/>
    <lineage>
        <taxon>Eukaryota</taxon>
        <taxon>Viridiplantae</taxon>
        <taxon>Streptophyta</taxon>
        <taxon>Embryophyta</taxon>
        <taxon>Tracheophyta</taxon>
        <taxon>Spermatophyta</taxon>
        <taxon>Magnoliopsida</taxon>
        <taxon>eudicotyledons</taxon>
        <taxon>Gunneridae</taxon>
        <taxon>Pentapetalae</taxon>
        <taxon>rosids</taxon>
        <taxon>malvids</taxon>
        <taxon>Brassicales</taxon>
        <taxon>Brassicaceae</taxon>
        <taxon>Brassiceae</taxon>
        <taxon>Brassica</taxon>
    </lineage>
</organism>
<proteinExistence type="predicted"/>
<dbReference type="Gramene" id="Bo4g182920.1">
    <property type="protein sequence ID" value="Bo4g182920.1"/>
    <property type="gene ID" value="Bo4g182920"/>
</dbReference>
<accession>A0A0D3C474</accession>
<dbReference type="HOGENOM" id="CLU_1534674_0_0_1"/>
<sequence length="175" mass="20692">MRRVKRWAYSFTRRINREDGLHLRSPQTEDNVKVYLSPIPCNVRSSGYLSKVSCKRRTKIYCLVCDGRSKSQHSRILYQTDMAYRPSAVTNECFRSQQSMEERMAVLVIRVGEVNGLVLKSPLYWESIEFLAKDEVSRGIFYALPDRCKLHYLKRKIKASNMEERELSYEPLYDY</sequence>
<dbReference type="Proteomes" id="UP000032141">
    <property type="component" value="Chromosome C4"/>
</dbReference>